<feature type="domain" description="AMP-dependent synthetase/ligase" evidence="3">
    <location>
        <begin position="11"/>
        <end position="348"/>
    </location>
</feature>
<dbReference type="InterPro" id="IPR020845">
    <property type="entry name" value="AMP-binding_CS"/>
</dbReference>
<keyword evidence="2" id="KW-0436">Ligase</keyword>
<dbReference type="Pfam" id="PF00501">
    <property type="entry name" value="AMP-binding"/>
    <property type="match status" value="1"/>
</dbReference>
<proteinExistence type="inferred from homology"/>
<dbReference type="InterPro" id="IPR045851">
    <property type="entry name" value="AMP-bd_C_sf"/>
</dbReference>
<dbReference type="Gene3D" id="3.30.300.30">
    <property type="match status" value="1"/>
</dbReference>
<dbReference type="InterPro" id="IPR025110">
    <property type="entry name" value="AMP-bd_C"/>
</dbReference>
<dbReference type="PANTHER" id="PTHR43201:SF5">
    <property type="entry name" value="MEDIUM-CHAIN ACYL-COA LIGASE ACSF2, MITOCHONDRIAL"/>
    <property type="match status" value="1"/>
</dbReference>
<comment type="similarity">
    <text evidence="1">Belongs to the ATP-dependent AMP-binding enzyme family.</text>
</comment>
<evidence type="ECO:0000313" key="6">
    <source>
        <dbReference type="Proteomes" id="UP000281498"/>
    </source>
</evidence>
<name>A0A3A9JXF8_9BACI</name>
<evidence type="ECO:0000259" key="4">
    <source>
        <dbReference type="Pfam" id="PF13193"/>
    </source>
</evidence>
<organism evidence="5 6">
    <name type="scientific">Salipaludibacillus neizhouensis</name>
    <dbReference type="NCBI Taxonomy" id="885475"/>
    <lineage>
        <taxon>Bacteria</taxon>
        <taxon>Bacillati</taxon>
        <taxon>Bacillota</taxon>
        <taxon>Bacilli</taxon>
        <taxon>Bacillales</taxon>
        <taxon>Bacillaceae</taxon>
    </lineage>
</organism>
<protein>
    <submittedName>
        <fullName evidence="5">Uncharacterized protein</fullName>
    </submittedName>
</protein>
<dbReference type="SUPFAM" id="SSF56801">
    <property type="entry name" value="Acetyl-CoA synthetase-like"/>
    <property type="match status" value="1"/>
</dbReference>
<gene>
    <name evidence="5" type="ORF">CR203_23360</name>
</gene>
<dbReference type="AlphaFoldDB" id="A0A3A9JXF8"/>
<evidence type="ECO:0000256" key="2">
    <source>
        <dbReference type="ARBA" id="ARBA00022598"/>
    </source>
</evidence>
<dbReference type="PROSITE" id="PS00455">
    <property type="entry name" value="AMP_BINDING"/>
    <property type="match status" value="1"/>
</dbReference>
<evidence type="ECO:0000256" key="1">
    <source>
        <dbReference type="ARBA" id="ARBA00006432"/>
    </source>
</evidence>
<dbReference type="PANTHER" id="PTHR43201">
    <property type="entry name" value="ACYL-COA SYNTHETASE"/>
    <property type="match status" value="1"/>
</dbReference>
<evidence type="ECO:0000259" key="3">
    <source>
        <dbReference type="Pfam" id="PF00501"/>
    </source>
</evidence>
<dbReference type="RefSeq" id="WP_110939014.1">
    <property type="nucleotide sequence ID" value="NZ_KZ614148.1"/>
</dbReference>
<dbReference type="GO" id="GO:0006631">
    <property type="term" value="P:fatty acid metabolic process"/>
    <property type="evidence" value="ECO:0007669"/>
    <property type="project" value="TreeGrafter"/>
</dbReference>
<dbReference type="Gene3D" id="3.40.50.12780">
    <property type="entry name" value="N-terminal domain of ligase-like"/>
    <property type="match status" value="1"/>
</dbReference>
<feature type="domain" description="AMP-binding enzyme C-terminal" evidence="4">
    <location>
        <begin position="398"/>
        <end position="471"/>
    </location>
</feature>
<dbReference type="OrthoDB" id="9762242at2"/>
<comment type="caution">
    <text evidence="5">The sequence shown here is derived from an EMBL/GenBank/DDBJ whole genome shotgun (WGS) entry which is preliminary data.</text>
</comment>
<dbReference type="Pfam" id="PF13193">
    <property type="entry name" value="AMP-binding_C"/>
    <property type="match status" value="1"/>
</dbReference>
<dbReference type="InterPro" id="IPR000873">
    <property type="entry name" value="AMP-dep_synth/lig_dom"/>
</dbReference>
<dbReference type="InterPro" id="IPR042099">
    <property type="entry name" value="ANL_N_sf"/>
</dbReference>
<evidence type="ECO:0000313" key="5">
    <source>
        <dbReference type="EMBL" id="RKL64949.1"/>
    </source>
</evidence>
<dbReference type="GO" id="GO:0031956">
    <property type="term" value="F:medium-chain fatty acid-CoA ligase activity"/>
    <property type="evidence" value="ECO:0007669"/>
    <property type="project" value="TreeGrafter"/>
</dbReference>
<dbReference type="EMBL" id="PDOE01000027">
    <property type="protein sequence ID" value="RKL64949.1"/>
    <property type="molecule type" value="Genomic_DNA"/>
</dbReference>
<sequence length="490" mass="56355">MCDFLVHSLLQNSALKTPNEICVQYKNDSWSYIELYNHCLKIKKYLDEIIVVERRNIGIHFNNDPSFLISFFGILMAGHTVVPIPYYSTQTEVERIIHFCDIKILFTDKKFSSTHVNTTDVSFVVSRYRNNTLDFKSPLINKNSPALILPTSGSTGDPKFVMLSHYNIYSNAIAHGREIQHNSNDIFIITMPLSFSSTITTQILSCIYSNVKFHIVPLPLFPRAILNYIEKYKINCLAAVPSFLMNLIEAIESYNYKIDFKLSFITISGAPVTQRLNKQLKEIFPKTDVIQTYGLTEASPRVTMMRRGYQKLCCGKPVDGVEIKINKQESKREGEISVRGVNIMIGYYKNKKLTQSTFNKNWLRTGDIGYLDSDGDLHLIGRKKNIIISGGINIYPEEIEEFFFNQIGVIQSMVIGEKHYILGESPVVYLTINNEFNIKNIYNQSTKFLSRYKIPKRWYKVKNIPLNNTGKVIRTFKPELLHSEVILDLL</sequence>
<reference evidence="5 6" key="1">
    <citation type="submission" date="2017-10" db="EMBL/GenBank/DDBJ databases">
        <title>Bacillus sp. nov., a halophilic bacterium isolated from a Keqin Lake.</title>
        <authorList>
            <person name="Wang H."/>
        </authorList>
    </citation>
    <scope>NUCLEOTIDE SEQUENCE [LARGE SCALE GENOMIC DNA]</scope>
    <source>
        <strain evidence="5 6">KCTC 13187</strain>
    </source>
</reference>
<accession>A0A3A9JXF8</accession>
<dbReference type="Proteomes" id="UP000281498">
    <property type="component" value="Unassembled WGS sequence"/>
</dbReference>
<keyword evidence="6" id="KW-1185">Reference proteome</keyword>